<feature type="signal peptide" evidence="8">
    <location>
        <begin position="1"/>
        <end position="18"/>
    </location>
</feature>
<dbReference type="GO" id="GO:0005576">
    <property type="term" value="C:extracellular region"/>
    <property type="evidence" value="ECO:0007669"/>
    <property type="project" value="UniProtKB-SubCell"/>
</dbReference>
<name>V5I8I5_ANOGL</name>
<evidence type="ECO:0000256" key="1">
    <source>
        <dbReference type="ARBA" id="ARBA00004613"/>
    </source>
</evidence>
<dbReference type="Pfam" id="PF03098">
    <property type="entry name" value="An_peroxidase"/>
    <property type="match status" value="1"/>
</dbReference>
<dbReference type="PANTHER" id="PTHR11475:SF125">
    <property type="entry name" value="GH11385P"/>
    <property type="match status" value="1"/>
</dbReference>
<dbReference type="InterPro" id="IPR037120">
    <property type="entry name" value="Haem_peroxidase_sf_animal"/>
</dbReference>
<evidence type="ECO:0000256" key="6">
    <source>
        <dbReference type="ARBA" id="ARBA00023002"/>
    </source>
</evidence>
<dbReference type="AlphaFoldDB" id="V5I8I5"/>
<proteinExistence type="predicted"/>
<accession>V5I8I5</accession>
<dbReference type="GO" id="GO:0006979">
    <property type="term" value="P:response to oxidative stress"/>
    <property type="evidence" value="ECO:0007669"/>
    <property type="project" value="InterPro"/>
</dbReference>
<dbReference type="EMBL" id="GALX01004625">
    <property type="protein sequence ID" value="JAB63841.1"/>
    <property type="molecule type" value="Transcribed_RNA"/>
</dbReference>
<evidence type="ECO:0000256" key="5">
    <source>
        <dbReference type="ARBA" id="ARBA00022729"/>
    </source>
</evidence>
<evidence type="ECO:0000313" key="9">
    <source>
        <dbReference type="EMBL" id="JAB63841.1"/>
    </source>
</evidence>
<dbReference type="PRINTS" id="PR00457">
    <property type="entry name" value="ANPEROXIDASE"/>
</dbReference>
<sequence>MCLAVHFLGMSVWVLSHADTFATANTSSMSSITGFGNSYIESKYSNLPVIDLGIKITEKDLNNSVVFANSVLNNMKRLETSLGWSDIRVKTGTPSHGMFISFSPEREAIKLGRDALVAMKASVQLLNSFCNKHNLNHHACARYLTSFKFSGTPLNSSCTRMEKRCSHEEYLSPYRSIDGSCNHISNGKMGESFTGFTRLLYPDYLDGIHEPRRAVNRNLLPSPRSISLSVVDHVEKLDEHLTLAVMQWGQFLEHDLSRPATAVMIHTEKPIECCSAQGKNLSPRYIHPFCSPVYASTKDNKRYTKKSLDCMNYVRSIPALRSDCSFGPSDQVNQATHFLDGSQIYGSTYRKSNSLRSFISGKLEMSDENYLPMSQNPMEDCQVNSSKSFCYKSGDSRVNFQPQLTAMHTIWFREHNRVAEELANINSHWEDDILFQETRRIVVAEMQHITYNEWIKKILSSKYRSIIEAFSIFDENIDPSVSNSFATATMRSLKSLYDGNIKLFNENREANSSLSLQKYFNNPNKIQQPGILDALIRGLATQSSQKIDRHFAEDLINKLYTNGHFGFDVLSMDIQRGRDHGLPGYTQYRTLCGLRNAENFNDFSDVMPEKHINILSETYSNPKDVDLIVGGILENVEEGSIFGPTFSCIIADQFMRTKKGDRYFYTNEIQPKPFSVAQLNEIKKVTLARIFCDNGNNITSMQRDAFEKVNTRNNLVSCEGEDIPRLSLSLWEESRGRYFH</sequence>
<keyword evidence="4" id="KW-0479">Metal-binding</keyword>
<keyword evidence="3 9" id="KW-0575">Peroxidase</keyword>
<evidence type="ECO:0000256" key="7">
    <source>
        <dbReference type="ARBA" id="ARBA00023004"/>
    </source>
</evidence>
<reference evidence="9" key="1">
    <citation type="submission" date="2013-07" db="EMBL/GenBank/DDBJ databases">
        <title>Midgut Transcriptome Profiling of Anoplphora glabripennis, a Lignocellulose Degrading, Wood-Boring Cerambycid.</title>
        <authorList>
            <person name="Scully E.D."/>
            <person name="Hoover K."/>
            <person name="Carlson J.E."/>
            <person name="Tien M."/>
            <person name="Geib S.M."/>
        </authorList>
    </citation>
    <scope>NUCLEOTIDE SEQUENCE</scope>
</reference>
<evidence type="ECO:0000256" key="4">
    <source>
        <dbReference type="ARBA" id="ARBA00022617"/>
    </source>
</evidence>
<dbReference type="GO" id="GO:0022412">
    <property type="term" value="P:cellular process involved in reproduction in multicellular organism"/>
    <property type="evidence" value="ECO:0007669"/>
    <property type="project" value="UniProtKB-ARBA"/>
</dbReference>
<dbReference type="CDD" id="cd09823">
    <property type="entry name" value="peroxinectin_like"/>
    <property type="match status" value="1"/>
</dbReference>
<dbReference type="InterPro" id="IPR019791">
    <property type="entry name" value="Haem_peroxidase_animal"/>
</dbReference>
<dbReference type="PROSITE" id="PS50292">
    <property type="entry name" value="PEROXIDASE_3"/>
    <property type="match status" value="1"/>
</dbReference>
<keyword evidence="2" id="KW-0964">Secreted</keyword>
<keyword evidence="5 8" id="KW-0732">Signal</keyword>
<protein>
    <submittedName>
        <fullName evidence="9">Peroxidase</fullName>
    </submittedName>
</protein>
<organism evidence="9">
    <name type="scientific">Anoplophora glabripennis</name>
    <name type="common">Asian longhorn beetle</name>
    <name type="synonym">Anoplophora nobilis</name>
    <dbReference type="NCBI Taxonomy" id="217634"/>
    <lineage>
        <taxon>Eukaryota</taxon>
        <taxon>Metazoa</taxon>
        <taxon>Ecdysozoa</taxon>
        <taxon>Arthropoda</taxon>
        <taxon>Hexapoda</taxon>
        <taxon>Insecta</taxon>
        <taxon>Pterygota</taxon>
        <taxon>Neoptera</taxon>
        <taxon>Endopterygota</taxon>
        <taxon>Coleoptera</taxon>
        <taxon>Polyphaga</taxon>
        <taxon>Cucujiformia</taxon>
        <taxon>Chrysomeloidea</taxon>
        <taxon>Cerambycidae</taxon>
        <taxon>Lamiinae</taxon>
        <taxon>Lamiini</taxon>
        <taxon>Anoplophora</taxon>
    </lineage>
</organism>
<gene>
    <name evidence="9" type="primary">PERO</name>
</gene>
<evidence type="ECO:0000256" key="3">
    <source>
        <dbReference type="ARBA" id="ARBA00022559"/>
    </source>
</evidence>
<comment type="subcellular location">
    <subcellularLocation>
        <location evidence="1">Secreted</location>
    </subcellularLocation>
</comment>
<keyword evidence="7" id="KW-0408">Iron</keyword>
<evidence type="ECO:0000256" key="8">
    <source>
        <dbReference type="SAM" id="SignalP"/>
    </source>
</evidence>
<dbReference type="Gene3D" id="1.10.640.10">
    <property type="entry name" value="Haem peroxidase domain superfamily, animal type"/>
    <property type="match status" value="1"/>
</dbReference>
<dbReference type="PANTHER" id="PTHR11475">
    <property type="entry name" value="OXIDASE/PEROXIDASE"/>
    <property type="match status" value="1"/>
</dbReference>
<dbReference type="FunFam" id="1.10.640.10:FF:000003">
    <property type="entry name" value="chorion peroxidase"/>
    <property type="match status" value="1"/>
</dbReference>
<feature type="chain" id="PRO_5004736804" evidence="8">
    <location>
        <begin position="19"/>
        <end position="740"/>
    </location>
</feature>
<evidence type="ECO:0000256" key="2">
    <source>
        <dbReference type="ARBA" id="ARBA00022525"/>
    </source>
</evidence>
<keyword evidence="6" id="KW-0560">Oxidoreductase</keyword>
<dbReference type="SUPFAM" id="SSF48113">
    <property type="entry name" value="Heme-dependent peroxidases"/>
    <property type="match status" value="1"/>
</dbReference>
<dbReference type="InterPro" id="IPR010255">
    <property type="entry name" value="Haem_peroxidase_sf"/>
</dbReference>
<dbReference type="GO" id="GO:0004601">
    <property type="term" value="F:peroxidase activity"/>
    <property type="evidence" value="ECO:0007669"/>
    <property type="project" value="UniProtKB-KW"/>
</dbReference>
<keyword evidence="4" id="KW-0349">Heme</keyword>
<dbReference type="GO" id="GO:0020037">
    <property type="term" value="F:heme binding"/>
    <property type="evidence" value="ECO:0007669"/>
    <property type="project" value="InterPro"/>
</dbReference>